<evidence type="ECO:0000256" key="1">
    <source>
        <dbReference type="SAM" id="SignalP"/>
    </source>
</evidence>
<comment type="caution">
    <text evidence="2">The sequence shown here is derived from an EMBL/GenBank/DDBJ whole genome shotgun (WGS) entry which is preliminary data.</text>
</comment>
<dbReference type="Proteomes" id="UP001186452">
    <property type="component" value="Unassembled WGS sequence"/>
</dbReference>
<protein>
    <submittedName>
        <fullName evidence="2">Uncharacterized protein</fullName>
    </submittedName>
</protein>
<keyword evidence="1" id="KW-0732">Signal</keyword>
<evidence type="ECO:0000313" key="3">
    <source>
        <dbReference type="Proteomes" id="UP001186452"/>
    </source>
</evidence>
<reference evidence="2 3" key="1">
    <citation type="submission" date="2023-10" db="EMBL/GenBank/DDBJ databases">
        <title>Marine bacteria isolated from horseshoe crab.</title>
        <authorList>
            <person name="Cheng T.H."/>
        </authorList>
    </citation>
    <scope>NUCLEOTIDE SEQUENCE [LARGE SCALE GENOMIC DNA]</scope>
    <source>
        <strain evidence="2 3">HSC6</strain>
    </source>
</reference>
<feature type="signal peptide" evidence="1">
    <location>
        <begin position="1"/>
        <end position="23"/>
    </location>
</feature>
<gene>
    <name evidence="2" type="ORF">R2X38_23085</name>
</gene>
<organism evidence="2 3">
    <name type="scientific">Photobacterium rosenbergii</name>
    <dbReference type="NCBI Taxonomy" id="294936"/>
    <lineage>
        <taxon>Bacteria</taxon>
        <taxon>Pseudomonadati</taxon>
        <taxon>Pseudomonadota</taxon>
        <taxon>Gammaproteobacteria</taxon>
        <taxon>Vibrionales</taxon>
        <taxon>Vibrionaceae</taxon>
        <taxon>Photobacterium</taxon>
    </lineage>
</organism>
<accession>A0ABU3ZPD9</accession>
<name>A0ABU3ZPD9_9GAMM</name>
<evidence type="ECO:0000313" key="2">
    <source>
        <dbReference type="EMBL" id="MDV5171891.1"/>
    </source>
</evidence>
<feature type="chain" id="PRO_5046825894" evidence="1">
    <location>
        <begin position="24"/>
        <end position="347"/>
    </location>
</feature>
<sequence length="347" mass="38268">MRLGKCMQIGLLAVGVIAAQATAQNKAQIAIQPTEISQQDVEQVHASQQVKNRLSALRHYYDNSDFALLESHLSPLPPLQQEAVRSLMIDYAIDYAEKPNGLDQAKADWLEAQAARMPVFNVVEQGDGYLVTKSAFHYGAKARSLVIRWQQQLLALQMAEQAEDGTLLLSDWLAGDIQAQATRRDIFLAQLPELSQPAVDILAEQFTSDSKLLWLPDNAVIAAIAAASGDEGVYHLLWRRRSDQYSLAELNRLAGIAPQPDATKQLMAATINPSLKLQAYRALITLKPLPVAARDFLSDKLSEVDDGELVATELARSGYLDWLEQLASVSRSQVLQKNFRSAVAKLP</sequence>
<proteinExistence type="predicted"/>
<dbReference type="RefSeq" id="WP_317524707.1">
    <property type="nucleotide sequence ID" value="NZ_JAWJZI010000018.1"/>
</dbReference>
<keyword evidence="3" id="KW-1185">Reference proteome</keyword>
<dbReference type="EMBL" id="JAWJZI010000018">
    <property type="protein sequence ID" value="MDV5171891.1"/>
    <property type="molecule type" value="Genomic_DNA"/>
</dbReference>